<feature type="compositionally biased region" description="Basic residues" evidence="1">
    <location>
        <begin position="1"/>
        <end position="10"/>
    </location>
</feature>
<dbReference type="EMBL" id="CP001275">
    <property type="protein sequence ID" value="ACM05071.1"/>
    <property type="molecule type" value="Genomic_DNA"/>
</dbReference>
<name>B9L0F5_THERP</name>
<dbReference type="HOGENOM" id="CLU_2060341_0_0_0"/>
<dbReference type="KEGG" id="tro:trd_1648"/>
<organism evidence="2 3">
    <name type="scientific">Thermomicrobium roseum (strain ATCC 27502 / DSM 5159 / P-2)</name>
    <dbReference type="NCBI Taxonomy" id="309801"/>
    <lineage>
        <taxon>Bacteria</taxon>
        <taxon>Pseudomonadati</taxon>
        <taxon>Thermomicrobiota</taxon>
        <taxon>Thermomicrobia</taxon>
        <taxon>Thermomicrobiales</taxon>
        <taxon>Thermomicrobiaceae</taxon>
        <taxon>Thermomicrobium</taxon>
    </lineage>
</organism>
<dbReference type="AlphaFoldDB" id="B9L0F5"/>
<evidence type="ECO:0000313" key="3">
    <source>
        <dbReference type="Proteomes" id="UP000000447"/>
    </source>
</evidence>
<evidence type="ECO:0000256" key="1">
    <source>
        <dbReference type="SAM" id="MobiDB-lite"/>
    </source>
</evidence>
<dbReference type="Proteomes" id="UP000000447">
    <property type="component" value="Chromosome"/>
</dbReference>
<feature type="region of interest" description="Disordered" evidence="1">
    <location>
        <begin position="1"/>
        <end position="24"/>
    </location>
</feature>
<proteinExistence type="predicted"/>
<dbReference type="RefSeq" id="WP_015922593.1">
    <property type="nucleotide sequence ID" value="NC_011959.1"/>
</dbReference>
<accession>B9L0F5</accession>
<protein>
    <submittedName>
        <fullName evidence="2">Uncharacterized protein</fullName>
    </submittedName>
</protein>
<evidence type="ECO:0000313" key="2">
    <source>
        <dbReference type="EMBL" id="ACM05071.1"/>
    </source>
</evidence>
<sequence>MSGRERRRPALRPASTAPAAETVPPERAALAERILALLRTSTAAGDLEREIAALRQVLGEVLLAEPDPRQLVRHVARLVEVEVRALRAQRLLVGEKGNDLADLLAQLALELGMTEEAAE</sequence>
<reference evidence="2 3" key="1">
    <citation type="journal article" date="2009" name="PLoS ONE">
        <title>Complete genome sequence of the aerobic CO-oxidizing thermophile Thermomicrobium roseum.</title>
        <authorList>
            <person name="Wu D."/>
            <person name="Raymond J."/>
            <person name="Wu M."/>
            <person name="Chatterji S."/>
            <person name="Ren Q."/>
            <person name="Graham J.E."/>
            <person name="Bryant D.A."/>
            <person name="Robb F."/>
            <person name="Colman A."/>
            <person name="Tallon L.J."/>
            <person name="Badger J.H."/>
            <person name="Madupu R."/>
            <person name="Ward N.L."/>
            <person name="Eisen J.A."/>
        </authorList>
    </citation>
    <scope>NUCLEOTIDE SEQUENCE [LARGE SCALE GENOMIC DNA]</scope>
    <source>
        <strain evidence="3">ATCC 27502 / DSM 5159 / P-2</strain>
    </source>
</reference>
<gene>
    <name evidence="2" type="ordered locus">trd_1648</name>
</gene>
<keyword evidence="3" id="KW-1185">Reference proteome</keyword>
<dbReference type="STRING" id="309801.trd_1648"/>